<dbReference type="PANTHER" id="PTHR34406:SF1">
    <property type="entry name" value="PROTEIN YCEI"/>
    <property type="match status" value="1"/>
</dbReference>
<dbReference type="InterPro" id="IPR036761">
    <property type="entry name" value="TTHA0802/YceI-like_sf"/>
</dbReference>
<reference evidence="2" key="1">
    <citation type="submission" date="2020-05" db="EMBL/GenBank/DDBJ databases">
        <authorList>
            <person name="Chiriac C."/>
            <person name="Salcher M."/>
            <person name="Ghai R."/>
            <person name="Kavagutti S V."/>
        </authorList>
    </citation>
    <scope>NUCLEOTIDE SEQUENCE</scope>
</reference>
<evidence type="ECO:0000313" key="2">
    <source>
        <dbReference type="EMBL" id="CAB4811218.1"/>
    </source>
</evidence>
<protein>
    <submittedName>
        <fullName evidence="2">Unannotated protein</fullName>
    </submittedName>
</protein>
<sequence>MSIAAHTNNNPGIATGVWTIDPAHSTVGFSVRHLMVSKVRGRFGAFTGTITIADNALESGLDASVEMASVDTGDAGRDGHLRGADFLDVETYPTMTFTSTSLQAVDGHYALNGNLTIKGVAKPVTFALEFDGVATDPWGNTKAGFSATAEINRKDWGIEWNAALEAGGVLVGEKVKIQLDIEAAKA</sequence>
<feature type="domain" description="Lipid/polyisoprenoid-binding YceI-like" evidence="1">
    <location>
        <begin position="17"/>
        <end position="184"/>
    </location>
</feature>
<dbReference type="PANTHER" id="PTHR34406">
    <property type="entry name" value="PROTEIN YCEI"/>
    <property type="match status" value="1"/>
</dbReference>
<dbReference type="EMBL" id="CAFAAI010000311">
    <property type="protein sequence ID" value="CAB4811218.1"/>
    <property type="molecule type" value="Genomic_DNA"/>
</dbReference>
<dbReference type="SMART" id="SM00867">
    <property type="entry name" value="YceI"/>
    <property type="match status" value="1"/>
</dbReference>
<proteinExistence type="predicted"/>
<evidence type="ECO:0000259" key="1">
    <source>
        <dbReference type="SMART" id="SM00867"/>
    </source>
</evidence>
<gene>
    <name evidence="2" type="ORF">UFOPK2992_01594</name>
</gene>
<accession>A0A6J6YVN2</accession>
<organism evidence="2">
    <name type="scientific">freshwater metagenome</name>
    <dbReference type="NCBI Taxonomy" id="449393"/>
    <lineage>
        <taxon>unclassified sequences</taxon>
        <taxon>metagenomes</taxon>
        <taxon>ecological metagenomes</taxon>
    </lineage>
</organism>
<dbReference type="InterPro" id="IPR007372">
    <property type="entry name" value="Lipid/polyisoprenoid-bd_YceI"/>
</dbReference>
<dbReference type="Gene3D" id="2.40.128.110">
    <property type="entry name" value="Lipid/polyisoprenoid-binding, YceI-like"/>
    <property type="match status" value="1"/>
</dbReference>
<dbReference type="Pfam" id="PF04264">
    <property type="entry name" value="YceI"/>
    <property type="match status" value="1"/>
</dbReference>
<name>A0A6J6YVN2_9ZZZZ</name>
<dbReference type="AlphaFoldDB" id="A0A6J6YVN2"/>
<dbReference type="SUPFAM" id="SSF101874">
    <property type="entry name" value="YceI-like"/>
    <property type="match status" value="1"/>
</dbReference>